<evidence type="ECO:0000259" key="5">
    <source>
        <dbReference type="Pfam" id="PF00389"/>
    </source>
</evidence>
<dbReference type="CDD" id="cd05300">
    <property type="entry name" value="2-Hacid_dh_1"/>
    <property type="match status" value="1"/>
</dbReference>
<dbReference type="EMBL" id="LN483072">
    <property type="protein sequence ID" value="CEA09667.1"/>
    <property type="molecule type" value="Genomic_DNA"/>
</dbReference>
<dbReference type="PROSITE" id="PS00671">
    <property type="entry name" value="D_2_HYDROXYACID_DH_3"/>
    <property type="match status" value="1"/>
</dbReference>
<sequence length="326" mass="34808">MPRTNLTIYAGSRPVVGFDALQNLADVRLVTEPGDLPAALDGAEILYLWDYFADGLRTAWPAADALRWIHVPAAGVDKLLFPELAASDVTVTNARGIFDQAMAEYALTGILHFTKNIPQALRNQQDRRWEYFRTGNLAGTRALIAGTGSIGRTTARMLRAVGITADGLGRTARPGYADFGAVHASTDFAAVAGNYDYIVLAAPLTDATRGMLSADVLAAMRPTAVLVNMGRGQLVDQAALTDALQNQAIAGAVLDVTHPEPLPASNPLWTLENVLITPHLSGDSQTHLPAMAAQFEDNLRRYLAGQPLVNVVDKRLGFVPSSGQPA</sequence>
<keyword evidence="2 4" id="KW-0560">Oxidoreductase</keyword>
<dbReference type="PANTHER" id="PTHR43333:SF1">
    <property type="entry name" value="D-ISOMER SPECIFIC 2-HYDROXYACID DEHYDROGENASE NAD-BINDING DOMAIN-CONTAINING PROTEIN"/>
    <property type="match status" value="1"/>
</dbReference>
<dbReference type="SUPFAM" id="SSF52283">
    <property type="entry name" value="Formate/glycerate dehydrogenase catalytic domain-like"/>
    <property type="match status" value="1"/>
</dbReference>
<evidence type="ECO:0000256" key="3">
    <source>
        <dbReference type="ARBA" id="ARBA00023027"/>
    </source>
</evidence>
<protein>
    <submittedName>
        <fullName evidence="7">Putative 2-hydroxyacid dehydrogenase</fullName>
    </submittedName>
</protein>
<dbReference type="PANTHER" id="PTHR43333">
    <property type="entry name" value="2-HACID_DH_C DOMAIN-CONTAINING PROTEIN"/>
    <property type="match status" value="1"/>
</dbReference>
<reference evidence="7" key="1">
    <citation type="submission" date="2014-07" db="EMBL/GenBank/DDBJ databases">
        <authorList>
            <person name="Urmite Genomes Urmite Genomes"/>
        </authorList>
    </citation>
    <scope>NUCLEOTIDE SEQUENCE</scope>
    <source>
        <strain evidence="7">11W110_air</strain>
    </source>
</reference>
<feature type="domain" description="D-isomer specific 2-hydroxyacid dehydrogenase NAD-binding" evidence="6">
    <location>
        <begin position="109"/>
        <end position="281"/>
    </location>
</feature>
<proteinExistence type="inferred from homology"/>
<feature type="domain" description="D-isomer specific 2-hydroxyacid dehydrogenase catalytic" evidence="5">
    <location>
        <begin position="62"/>
        <end position="312"/>
    </location>
</feature>
<evidence type="ECO:0000256" key="4">
    <source>
        <dbReference type="RuleBase" id="RU003719"/>
    </source>
</evidence>
<name>A0A078MW78_9MICC</name>
<keyword evidence="3" id="KW-0520">NAD</keyword>
<dbReference type="Gene3D" id="3.40.50.720">
    <property type="entry name" value="NAD(P)-binding Rossmann-like Domain"/>
    <property type="match status" value="2"/>
</dbReference>
<comment type="similarity">
    <text evidence="1 4">Belongs to the D-isomer specific 2-hydroxyacid dehydrogenase family.</text>
</comment>
<dbReference type="InterPro" id="IPR006140">
    <property type="entry name" value="D-isomer_DH_NAD-bd"/>
</dbReference>
<evidence type="ECO:0000256" key="2">
    <source>
        <dbReference type="ARBA" id="ARBA00023002"/>
    </source>
</evidence>
<evidence type="ECO:0000256" key="1">
    <source>
        <dbReference type="ARBA" id="ARBA00005854"/>
    </source>
</evidence>
<evidence type="ECO:0000259" key="6">
    <source>
        <dbReference type="Pfam" id="PF02826"/>
    </source>
</evidence>
<dbReference type="PATRIC" id="fig|1461584.3.peg.3015"/>
<dbReference type="InterPro" id="IPR036291">
    <property type="entry name" value="NAD(P)-bd_dom_sf"/>
</dbReference>
<dbReference type="InterPro" id="IPR029753">
    <property type="entry name" value="D-isomer_DH_CS"/>
</dbReference>
<accession>A0A078MW78</accession>
<dbReference type="AlphaFoldDB" id="A0A078MW78"/>
<dbReference type="GO" id="GO:0016616">
    <property type="term" value="F:oxidoreductase activity, acting on the CH-OH group of donors, NAD or NADP as acceptor"/>
    <property type="evidence" value="ECO:0007669"/>
    <property type="project" value="InterPro"/>
</dbReference>
<dbReference type="Pfam" id="PF02826">
    <property type="entry name" value="2-Hacid_dh_C"/>
    <property type="match status" value="1"/>
</dbReference>
<dbReference type="Pfam" id="PF00389">
    <property type="entry name" value="2-Hacid_dh"/>
    <property type="match status" value="1"/>
</dbReference>
<dbReference type="GO" id="GO:0051287">
    <property type="term" value="F:NAD binding"/>
    <property type="evidence" value="ECO:0007669"/>
    <property type="project" value="InterPro"/>
</dbReference>
<gene>
    <name evidence="7" type="ORF">BN1051_03039</name>
</gene>
<organism evidence="7">
    <name type="scientific">Arthrobacter saudimassiliensis</name>
    <dbReference type="NCBI Taxonomy" id="1461584"/>
    <lineage>
        <taxon>Bacteria</taxon>
        <taxon>Bacillati</taxon>
        <taxon>Actinomycetota</taxon>
        <taxon>Actinomycetes</taxon>
        <taxon>Micrococcales</taxon>
        <taxon>Micrococcaceae</taxon>
        <taxon>Arthrobacter</taxon>
    </lineage>
</organism>
<dbReference type="InterPro" id="IPR006139">
    <property type="entry name" value="D-isomer_2_OHA_DH_cat_dom"/>
</dbReference>
<evidence type="ECO:0000313" key="7">
    <source>
        <dbReference type="EMBL" id="CEA09667.1"/>
    </source>
</evidence>
<dbReference type="SUPFAM" id="SSF51735">
    <property type="entry name" value="NAD(P)-binding Rossmann-fold domains"/>
    <property type="match status" value="1"/>
</dbReference>